<dbReference type="Gramene" id="GBG64918">
    <property type="protein sequence ID" value="GBG64918"/>
    <property type="gene ID" value="CBR_g48666"/>
</dbReference>
<dbReference type="OrthoDB" id="10061326at2759"/>
<dbReference type="AlphaFoldDB" id="A0A388K4C9"/>
<gene>
    <name evidence="2" type="ORF">CBR_g48666</name>
</gene>
<feature type="coiled-coil region" evidence="1">
    <location>
        <begin position="232"/>
        <end position="280"/>
    </location>
</feature>
<dbReference type="EMBL" id="BFEA01000056">
    <property type="protein sequence ID" value="GBG64918.1"/>
    <property type="molecule type" value="Genomic_DNA"/>
</dbReference>
<keyword evidence="3" id="KW-1185">Reference proteome</keyword>
<sequence>MGEDDRAVEDAIVPILACALQLGEDAVRIFEDICSRPSWTGKRVMDDIFEGGYCDDSASQKRHKCTSWQWPGIVTVCDLMPRNPPRWWVMRRTGGAWKDLEVTDDTEDDYYVTLWSIMAKAGGCSSSTVLGSTGVDREVDEIVHGAQTLSDALLSVHQELQVLHRFLVKRGDDITVVLKDGGEEWRTEHSHSHYCARRWCKAVGSRLRQSRLNVCNWCNDVVDKLSQWRSEYMKFTKLINALKDRNDELQCELQKAREQHAYLETQLQDAIAAIAEARDQRDLAWHYYDEQFAEMTSDGPCVVDTLAEDVHAVMLEDGGDGAAPSGDEGHVAKCTSCKSLETKVEELGVKLEGMRWANALLQEPPSFWNEVFED</sequence>
<protein>
    <submittedName>
        <fullName evidence="2">Uncharacterized protein</fullName>
    </submittedName>
</protein>
<organism evidence="2 3">
    <name type="scientific">Chara braunii</name>
    <name type="common">Braun's stonewort</name>
    <dbReference type="NCBI Taxonomy" id="69332"/>
    <lineage>
        <taxon>Eukaryota</taxon>
        <taxon>Viridiplantae</taxon>
        <taxon>Streptophyta</taxon>
        <taxon>Charophyceae</taxon>
        <taxon>Charales</taxon>
        <taxon>Characeae</taxon>
        <taxon>Chara</taxon>
    </lineage>
</organism>
<evidence type="ECO:0000256" key="1">
    <source>
        <dbReference type="SAM" id="Coils"/>
    </source>
</evidence>
<keyword evidence="1" id="KW-0175">Coiled coil</keyword>
<dbReference type="Proteomes" id="UP000265515">
    <property type="component" value="Unassembled WGS sequence"/>
</dbReference>
<evidence type="ECO:0000313" key="2">
    <source>
        <dbReference type="EMBL" id="GBG64918.1"/>
    </source>
</evidence>
<reference evidence="2 3" key="1">
    <citation type="journal article" date="2018" name="Cell">
        <title>The Chara Genome: Secondary Complexity and Implications for Plant Terrestrialization.</title>
        <authorList>
            <person name="Nishiyama T."/>
            <person name="Sakayama H."/>
            <person name="Vries J.D."/>
            <person name="Buschmann H."/>
            <person name="Saint-Marcoux D."/>
            <person name="Ullrich K.K."/>
            <person name="Haas F.B."/>
            <person name="Vanderstraeten L."/>
            <person name="Becker D."/>
            <person name="Lang D."/>
            <person name="Vosolsobe S."/>
            <person name="Rombauts S."/>
            <person name="Wilhelmsson P.K.I."/>
            <person name="Janitza P."/>
            <person name="Kern R."/>
            <person name="Heyl A."/>
            <person name="Rumpler F."/>
            <person name="Villalobos L.I.A.C."/>
            <person name="Clay J.M."/>
            <person name="Skokan R."/>
            <person name="Toyoda A."/>
            <person name="Suzuki Y."/>
            <person name="Kagoshima H."/>
            <person name="Schijlen E."/>
            <person name="Tajeshwar N."/>
            <person name="Catarino B."/>
            <person name="Hetherington A.J."/>
            <person name="Saltykova A."/>
            <person name="Bonnot C."/>
            <person name="Breuninger H."/>
            <person name="Symeonidi A."/>
            <person name="Radhakrishnan G.V."/>
            <person name="Van Nieuwerburgh F."/>
            <person name="Deforce D."/>
            <person name="Chang C."/>
            <person name="Karol K.G."/>
            <person name="Hedrich R."/>
            <person name="Ulvskov P."/>
            <person name="Glockner G."/>
            <person name="Delwiche C.F."/>
            <person name="Petrasek J."/>
            <person name="Van de Peer Y."/>
            <person name="Friml J."/>
            <person name="Beilby M."/>
            <person name="Dolan L."/>
            <person name="Kohara Y."/>
            <person name="Sugano S."/>
            <person name="Fujiyama A."/>
            <person name="Delaux P.-M."/>
            <person name="Quint M."/>
            <person name="TheiBen G."/>
            <person name="Hagemann M."/>
            <person name="Harholt J."/>
            <person name="Dunand C."/>
            <person name="Zachgo S."/>
            <person name="Langdale J."/>
            <person name="Maumus F."/>
            <person name="Straeten D.V.D."/>
            <person name="Gould S.B."/>
            <person name="Rensing S.A."/>
        </authorList>
    </citation>
    <scope>NUCLEOTIDE SEQUENCE [LARGE SCALE GENOMIC DNA]</scope>
    <source>
        <strain evidence="2 3">S276</strain>
    </source>
</reference>
<accession>A0A388K4C9</accession>
<comment type="caution">
    <text evidence="2">The sequence shown here is derived from an EMBL/GenBank/DDBJ whole genome shotgun (WGS) entry which is preliminary data.</text>
</comment>
<name>A0A388K4C9_CHABU</name>
<evidence type="ECO:0000313" key="3">
    <source>
        <dbReference type="Proteomes" id="UP000265515"/>
    </source>
</evidence>
<proteinExistence type="predicted"/>